<keyword evidence="2" id="KW-0547">Nucleotide-binding</keyword>
<dbReference type="PANTHER" id="PTHR43392:SF2">
    <property type="entry name" value="AAA-TYPE ATPASE FAMILY PROTEIN _ ANKYRIN REPEAT FAMILY PROTEIN"/>
    <property type="match status" value="1"/>
</dbReference>
<organism evidence="5 6">
    <name type="scientific">Aspergillus vadensis (strain CBS 113365 / IMI 142717 / IBT 24658)</name>
    <dbReference type="NCBI Taxonomy" id="1448311"/>
    <lineage>
        <taxon>Eukaryota</taxon>
        <taxon>Fungi</taxon>
        <taxon>Dikarya</taxon>
        <taxon>Ascomycota</taxon>
        <taxon>Pezizomycotina</taxon>
        <taxon>Eurotiomycetes</taxon>
        <taxon>Eurotiomycetidae</taxon>
        <taxon>Eurotiales</taxon>
        <taxon>Aspergillaceae</taxon>
        <taxon>Aspergillus</taxon>
        <taxon>Aspergillus subgen. Circumdati</taxon>
    </lineage>
</organism>
<reference evidence="5" key="1">
    <citation type="submission" date="2016-12" db="EMBL/GenBank/DDBJ databases">
        <title>The genomes of Aspergillus section Nigri reveals drivers in fungal speciation.</title>
        <authorList>
            <consortium name="DOE Joint Genome Institute"/>
            <person name="Vesth T.C."/>
            <person name="Nybo J."/>
            <person name="Theobald S."/>
            <person name="Brandl J."/>
            <person name="Frisvad J.C."/>
            <person name="Nielsen K.F."/>
            <person name="Lyhne E.K."/>
            <person name="Kogle M.E."/>
            <person name="Kuo A."/>
            <person name="Riley R."/>
            <person name="Clum A."/>
            <person name="Nolan M."/>
            <person name="Lipzen A."/>
            <person name="Salamov A."/>
            <person name="Henrissat B."/>
            <person name="Wiebenga A."/>
            <person name="De Vries R.P."/>
            <person name="Grigoriev I.V."/>
            <person name="Mortensen U.H."/>
            <person name="Andersen M.R."/>
            <person name="Baker S.E."/>
        </authorList>
    </citation>
    <scope>NUCLEOTIDE SEQUENCE [LARGE SCALE GENOMIC DNA]</scope>
    <source>
        <strain evidence="5">CBS 113365</strain>
    </source>
</reference>
<dbReference type="Pfam" id="PF00004">
    <property type="entry name" value="AAA"/>
    <property type="match status" value="1"/>
</dbReference>
<dbReference type="PANTHER" id="PTHR43392">
    <property type="entry name" value="AAA-TYPE ATPASE FAMILY PROTEIN / ANKYRIN REPEAT FAMILY PROTEIN"/>
    <property type="match status" value="1"/>
</dbReference>
<dbReference type="GO" id="GO:0016887">
    <property type="term" value="F:ATP hydrolysis activity"/>
    <property type="evidence" value="ECO:0007669"/>
    <property type="project" value="InterPro"/>
</dbReference>
<name>A0A319AW30_ASPVC</name>
<dbReference type="InterPro" id="IPR003959">
    <property type="entry name" value="ATPase_AAA_core"/>
</dbReference>
<dbReference type="RefSeq" id="XP_025558361.1">
    <property type="nucleotide sequence ID" value="XM_025708393.1"/>
</dbReference>
<protein>
    <recommendedName>
        <fullName evidence="4">ATPase AAA-type core domain-containing protein</fullName>
    </recommendedName>
</protein>
<evidence type="ECO:0000313" key="5">
    <source>
        <dbReference type="EMBL" id="PYH64567.1"/>
    </source>
</evidence>
<keyword evidence="3" id="KW-0067">ATP-binding</keyword>
<dbReference type="Gene3D" id="3.40.50.300">
    <property type="entry name" value="P-loop containing nucleotide triphosphate hydrolases"/>
    <property type="match status" value="1"/>
</dbReference>
<dbReference type="AlphaFoldDB" id="A0A319AW30"/>
<dbReference type="Proteomes" id="UP000248405">
    <property type="component" value="Unassembled WGS sequence"/>
</dbReference>
<evidence type="ECO:0000259" key="4">
    <source>
        <dbReference type="Pfam" id="PF00004"/>
    </source>
</evidence>
<gene>
    <name evidence="5" type="ORF">BO88DRAFT_419467</name>
</gene>
<dbReference type="InterPro" id="IPR000641">
    <property type="entry name" value="CbxX/CfxQ"/>
</dbReference>
<dbReference type="InterPro" id="IPR027417">
    <property type="entry name" value="P-loop_NTPase"/>
</dbReference>
<evidence type="ECO:0000313" key="6">
    <source>
        <dbReference type="Proteomes" id="UP000248405"/>
    </source>
</evidence>
<accession>A0A319AW30</accession>
<sequence>MIGLESVKDSLLAIKAKVDVVVRQGVSLSDEWFGAALLGNPGTGKTTVARLYAEFLGSVGVIPGSYFIKILGLKLANAGIAGCQKYLNKIKSKGGGALFIDKAY</sequence>
<dbReference type="SUPFAM" id="SSF52540">
    <property type="entry name" value="P-loop containing nucleoside triphosphate hydrolases"/>
    <property type="match status" value="1"/>
</dbReference>
<evidence type="ECO:0000256" key="2">
    <source>
        <dbReference type="ARBA" id="ARBA00022741"/>
    </source>
</evidence>
<evidence type="ECO:0000256" key="3">
    <source>
        <dbReference type="ARBA" id="ARBA00022840"/>
    </source>
</evidence>
<dbReference type="PRINTS" id="PR00819">
    <property type="entry name" value="CBXCFQXSUPER"/>
</dbReference>
<keyword evidence="6" id="KW-1185">Reference proteome</keyword>
<dbReference type="OrthoDB" id="2423195at2759"/>
<dbReference type="GeneID" id="37212985"/>
<dbReference type="EMBL" id="KZ821643">
    <property type="protein sequence ID" value="PYH64567.1"/>
    <property type="molecule type" value="Genomic_DNA"/>
</dbReference>
<dbReference type="GO" id="GO:0005524">
    <property type="term" value="F:ATP binding"/>
    <property type="evidence" value="ECO:0007669"/>
    <property type="project" value="UniProtKB-KW"/>
</dbReference>
<proteinExistence type="inferred from homology"/>
<feature type="domain" description="ATPase AAA-type core" evidence="4">
    <location>
        <begin position="37"/>
        <end position="102"/>
    </location>
</feature>
<dbReference type="InterPro" id="IPR050773">
    <property type="entry name" value="CbxX/CfxQ_RuBisCO_ESX"/>
</dbReference>
<evidence type="ECO:0000256" key="1">
    <source>
        <dbReference type="ARBA" id="ARBA00010378"/>
    </source>
</evidence>
<comment type="similarity">
    <text evidence="1">Belongs to the CbxX/CfxQ family.</text>
</comment>